<dbReference type="Gene3D" id="3.40.50.2300">
    <property type="match status" value="1"/>
</dbReference>
<dbReference type="RefSeq" id="WP_377403224.1">
    <property type="nucleotide sequence ID" value="NZ_JBHTFQ010000005.1"/>
</dbReference>
<dbReference type="Pfam" id="PF00072">
    <property type="entry name" value="Response_reg"/>
    <property type="match status" value="1"/>
</dbReference>
<dbReference type="InterPro" id="IPR001789">
    <property type="entry name" value="Sig_transdc_resp-reg_receiver"/>
</dbReference>
<comment type="caution">
    <text evidence="3">The sequence shown here is derived from an EMBL/GenBank/DDBJ whole genome shotgun (WGS) entry which is preliminary data.</text>
</comment>
<evidence type="ECO:0000259" key="2">
    <source>
        <dbReference type="PROSITE" id="PS50110"/>
    </source>
</evidence>
<dbReference type="Proteomes" id="UP001596516">
    <property type="component" value="Unassembled WGS sequence"/>
</dbReference>
<gene>
    <name evidence="3" type="ORF">ACFQXB_10720</name>
</gene>
<dbReference type="SMART" id="SM00448">
    <property type="entry name" value="REC"/>
    <property type="match status" value="1"/>
</dbReference>
<reference evidence="4" key="1">
    <citation type="journal article" date="2019" name="Int. J. Syst. Evol. Microbiol.">
        <title>The Global Catalogue of Microorganisms (GCM) 10K type strain sequencing project: providing services to taxonomists for standard genome sequencing and annotation.</title>
        <authorList>
            <consortium name="The Broad Institute Genomics Platform"/>
            <consortium name="The Broad Institute Genome Sequencing Center for Infectious Disease"/>
            <person name="Wu L."/>
            <person name="Ma J."/>
        </authorList>
    </citation>
    <scope>NUCLEOTIDE SEQUENCE [LARGE SCALE GENOMIC DNA]</scope>
    <source>
        <strain evidence="4">CGMCC 1.12750</strain>
    </source>
</reference>
<protein>
    <submittedName>
        <fullName evidence="3">Response regulator</fullName>
    </submittedName>
</protein>
<evidence type="ECO:0000256" key="1">
    <source>
        <dbReference type="PROSITE-ProRule" id="PRU00169"/>
    </source>
</evidence>
<keyword evidence="4" id="KW-1185">Reference proteome</keyword>
<organism evidence="3 4">
    <name type="scientific">Plastorhodobacter daqingensis</name>
    <dbReference type="NCBI Taxonomy" id="1387281"/>
    <lineage>
        <taxon>Bacteria</taxon>
        <taxon>Pseudomonadati</taxon>
        <taxon>Pseudomonadota</taxon>
        <taxon>Alphaproteobacteria</taxon>
        <taxon>Rhodobacterales</taxon>
        <taxon>Paracoccaceae</taxon>
        <taxon>Plastorhodobacter</taxon>
    </lineage>
</organism>
<dbReference type="EMBL" id="JBHTFQ010000005">
    <property type="protein sequence ID" value="MFC7704665.1"/>
    <property type="molecule type" value="Genomic_DNA"/>
</dbReference>
<feature type="domain" description="Response regulatory" evidence="2">
    <location>
        <begin position="11"/>
        <end position="121"/>
    </location>
</feature>
<dbReference type="SUPFAM" id="SSF52172">
    <property type="entry name" value="CheY-like"/>
    <property type="match status" value="1"/>
</dbReference>
<dbReference type="InterPro" id="IPR011006">
    <property type="entry name" value="CheY-like_superfamily"/>
</dbReference>
<name>A0ABW2UM76_9RHOB</name>
<proteinExistence type="predicted"/>
<evidence type="ECO:0000313" key="3">
    <source>
        <dbReference type="EMBL" id="MFC7704665.1"/>
    </source>
</evidence>
<evidence type="ECO:0000313" key="4">
    <source>
        <dbReference type="Proteomes" id="UP001596516"/>
    </source>
</evidence>
<accession>A0ABW2UM76</accession>
<sequence length="132" mass="14335">MTQTWTPSSLRLLYLEDEAIIALETVDTLHDLGFNHVDQVYTLEAADQAVATAQPDIALLDVNLSHGRTSFDLSERLLAAGVPVVMATGYSRANLPAHPAVEVIEKPTTALQLEEALQRAWARRDALAGGPF</sequence>
<dbReference type="PROSITE" id="PS50110">
    <property type="entry name" value="RESPONSE_REGULATORY"/>
    <property type="match status" value="1"/>
</dbReference>
<feature type="modified residue" description="4-aspartylphosphate" evidence="1">
    <location>
        <position position="61"/>
    </location>
</feature>
<keyword evidence="1" id="KW-0597">Phosphoprotein</keyword>